<dbReference type="AlphaFoldDB" id="A0A1H2V8N1"/>
<reference evidence="2 3" key="1">
    <citation type="submission" date="2016-10" db="EMBL/GenBank/DDBJ databases">
        <authorList>
            <person name="Varghese N."/>
            <person name="Submissions S."/>
        </authorList>
    </citation>
    <scope>NUCLEOTIDE SEQUENCE [LARGE SCALE GENOMIC DNA]</scope>
    <source>
        <strain evidence="2 3">DSM 11449</strain>
    </source>
</reference>
<evidence type="ECO:0000313" key="2">
    <source>
        <dbReference type="EMBL" id="SDW64738.1"/>
    </source>
</evidence>
<dbReference type="RefSeq" id="WP_016420463.1">
    <property type="nucleotide sequence ID" value="NZ_CAUQLQ010000015.1"/>
</dbReference>
<sequence>MKYLSLLLSIYLWALTAVPCSDMPNIEQDNVRYSTISQADTSSEHEHSHSDICSPFCVCACCQVLIVFPFSPTFTLQVPITNVDMDYNTHYTYKKVMAYYGAIWTPPKV</sequence>
<proteinExistence type="predicted"/>
<gene>
    <name evidence="2" type="ORF">SAMN05444420_103106</name>
</gene>
<accession>A0A1H2V8N1</accession>
<evidence type="ECO:0000256" key="1">
    <source>
        <dbReference type="SAM" id="SignalP"/>
    </source>
</evidence>
<dbReference type="GeneID" id="85016960"/>
<dbReference type="EMBL" id="FNND01000003">
    <property type="protein sequence ID" value="SDW64738.1"/>
    <property type="molecule type" value="Genomic_DNA"/>
</dbReference>
<keyword evidence="1" id="KW-0732">Signal</keyword>
<dbReference type="Proteomes" id="UP000182771">
    <property type="component" value="Unassembled WGS sequence"/>
</dbReference>
<feature type="chain" id="PRO_5028852638" evidence="1">
    <location>
        <begin position="20"/>
        <end position="109"/>
    </location>
</feature>
<evidence type="ECO:0000313" key="3">
    <source>
        <dbReference type="Proteomes" id="UP000182771"/>
    </source>
</evidence>
<organism evidence="2 3">
    <name type="scientific">Capnocytophaga granulosa</name>
    <dbReference type="NCBI Taxonomy" id="45242"/>
    <lineage>
        <taxon>Bacteria</taxon>
        <taxon>Pseudomonadati</taxon>
        <taxon>Bacteroidota</taxon>
        <taxon>Flavobacteriia</taxon>
        <taxon>Flavobacteriales</taxon>
        <taxon>Flavobacteriaceae</taxon>
        <taxon>Capnocytophaga</taxon>
    </lineage>
</organism>
<feature type="signal peptide" evidence="1">
    <location>
        <begin position="1"/>
        <end position="19"/>
    </location>
</feature>
<dbReference type="InterPro" id="IPR046601">
    <property type="entry name" value="DUF6660"/>
</dbReference>
<dbReference type="Pfam" id="PF20365">
    <property type="entry name" value="DUF6660"/>
    <property type="match status" value="1"/>
</dbReference>
<name>A0A1H2V8N1_9FLAO</name>
<protein>
    <submittedName>
        <fullName evidence="2">Uncharacterized protein</fullName>
    </submittedName>
</protein>
<comment type="caution">
    <text evidence="2">The sequence shown here is derived from an EMBL/GenBank/DDBJ whole genome shotgun (WGS) entry which is preliminary data.</text>
</comment>
<keyword evidence="3" id="KW-1185">Reference proteome</keyword>